<dbReference type="AlphaFoldDB" id="A0A8B7Z0X0"/>
<protein>
    <submittedName>
        <fullName evidence="4">Coiled-coil domain-containing protein 191-like</fullName>
    </submittedName>
</protein>
<dbReference type="KEGG" id="aplc:110982731"/>
<evidence type="ECO:0000313" key="3">
    <source>
        <dbReference type="Proteomes" id="UP000694845"/>
    </source>
</evidence>
<dbReference type="InterPro" id="IPR052270">
    <property type="entry name" value="CACF_protein"/>
</dbReference>
<keyword evidence="1" id="KW-0175">Coiled coil</keyword>
<feature type="coiled-coil region" evidence="1">
    <location>
        <begin position="214"/>
        <end position="244"/>
    </location>
</feature>
<feature type="compositionally biased region" description="Basic and acidic residues" evidence="2">
    <location>
        <begin position="315"/>
        <end position="395"/>
    </location>
</feature>
<feature type="compositionally biased region" description="Polar residues" evidence="2">
    <location>
        <begin position="115"/>
        <end position="139"/>
    </location>
</feature>
<feature type="region of interest" description="Disordered" evidence="2">
    <location>
        <begin position="71"/>
        <end position="149"/>
    </location>
</feature>
<evidence type="ECO:0000313" key="4">
    <source>
        <dbReference type="RefSeq" id="XP_022097061.1"/>
    </source>
</evidence>
<dbReference type="CTD" id="57577"/>
<dbReference type="PANTHER" id="PTHR22028:SF5">
    <property type="entry name" value="COILED-COIL DOMAIN-CONTAINING PROTEIN 191"/>
    <property type="match status" value="1"/>
</dbReference>
<feature type="region of interest" description="Disordered" evidence="2">
    <location>
        <begin position="168"/>
        <end position="203"/>
    </location>
</feature>
<feature type="compositionally biased region" description="Polar residues" evidence="2">
    <location>
        <begin position="274"/>
        <end position="285"/>
    </location>
</feature>
<accession>A0A8B7Z0X0</accession>
<name>A0A8B7Z0X0_ACAPL</name>
<feature type="compositionally biased region" description="Basic and acidic residues" evidence="2">
    <location>
        <begin position="91"/>
        <end position="104"/>
    </location>
</feature>
<dbReference type="OMA" id="SHADEHY"/>
<sequence>MGVALEPGFRTCLRKKHIATDHYHRNLLRKYLSVWCLWLRQEQHSRELEQEQHQTKSKMAAFLEAAASGRLWTNRGEEEGAGDAKAGQKGASDRPDSVAQKVDDLFGEPTRPGLPNTSSLGTARSDASATCESSNTKHSSAGPGKPKYAWQVTRKHVDLPLEEMVKVGEDDSDGHQPNRNQNNAAEKVNTKASVPGMTPKKNVSYKTNSFEHRYAAQQRILHEQQQQLREQQRLIQDLQTAQRQQLLRMQLGGGTAASNIAVESSGLPEGQPDSGRSQPSVGTAPSTARSDQSDASTTSTSSKNKQPARPPLLKGMKEREATRLKMKAEREERQRKREQEKLAEIKAKEERQRQEEEDEKRAKMEKRREEKRLAKQRELEKQERLEHMQRQNSHADEHYRQTLLRHKGLDPWRRLVNMARQNMQVSEDHYSNVLLRKCLLPWKQYAAEVMEEKVAMAERQYEVTLVRRAFQSLKRYGHLQSIQLQKARRHYVYSLKGKVFQAWQQHVTDDKLRMWKNEEVAEEHNEM</sequence>
<keyword evidence="3" id="KW-1185">Reference proteome</keyword>
<evidence type="ECO:0000256" key="1">
    <source>
        <dbReference type="SAM" id="Coils"/>
    </source>
</evidence>
<proteinExistence type="predicted"/>
<dbReference type="RefSeq" id="XP_022097061.1">
    <property type="nucleotide sequence ID" value="XM_022241369.1"/>
</dbReference>
<feature type="region of interest" description="Disordered" evidence="2">
    <location>
        <begin position="264"/>
        <end position="395"/>
    </location>
</feature>
<reference evidence="4" key="1">
    <citation type="submission" date="2025-08" db="UniProtKB">
        <authorList>
            <consortium name="RefSeq"/>
        </authorList>
    </citation>
    <scope>IDENTIFICATION</scope>
</reference>
<gene>
    <name evidence="4" type="primary">LOC110982731</name>
</gene>
<organism evidence="3 4">
    <name type="scientific">Acanthaster planci</name>
    <name type="common">Crown-of-thorns starfish</name>
    <dbReference type="NCBI Taxonomy" id="133434"/>
    <lineage>
        <taxon>Eukaryota</taxon>
        <taxon>Metazoa</taxon>
        <taxon>Echinodermata</taxon>
        <taxon>Eleutherozoa</taxon>
        <taxon>Asterozoa</taxon>
        <taxon>Asteroidea</taxon>
        <taxon>Valvatacea</taxon>
        <taxon>Valvatida</taxon>
        <taxon>Acanthasteridae</taxon>
        <taxon>Acanthaster</taxon>
    </lineage>
</organism>
<feature type="compositionally biased region" description="Low complexity" evidence="2">
    <location>
        <begin position="286"/>
        <end position="302"/>
    </location>
</feature>
<dbReference type="GeneID" id="110982731"/>
<dbReference type="OrthoDB" id="10072412at2759"/>
<evidence type="ECO:0000256" key="2">
    <source>
        <dbReference type="SAM" id="MobiDB-lite"/>
    </source>
</evidence>
<dbReference type="PANTHER" id="PTHR22028">
    <property type="entry name" value="SFI1 SPINDLE BODY DOMAIN-CONTAINING PROTEIN-RELATED"/>
    <property type="match status" value="1"/>
</dbReference>
<dbReference type="Proteomes" id="UP000694845">
    <property type="component" value="Unplaced"/>
</dbReference>